<dbReference type="PANTHER" id="PTHR43249">
    <property type="entry name" value="UDP-N-ACETYL-2-AMINO-2-DEOXY-D-GLUCURONATE OXIDASE"/>
    <property type="match status" value="1"/>
</dbReference>
<gene>
    <name evidence="3" type="ORF">C6569_00740</name>
</gene>
<proteinExistence type="predicted"/>
<dbReference type="Gene3D" id="3.30.360.10">
    <property type="entry name" value="Dihydrodipicolinate Reductase, domain 2"/>
    <property type="match status" value="1"/>
</dbReference>
<evidence type="ECO:0000313" key="3">
    <source>
        <dbReference type="EMBL" id="AVO43718.1"/>
    </source>
</evidence>
<dbReference type="OrthoDB" id="9781031at2"/>
<dbReference type="KEGG" id="phr:C6569_00740"/>
<dbReference type="AlphaFoldDB" id="A0A2S0N6E6"/>
<dbReference type="Pfam" id="PF01408">
    <property type="entry name" value="GFO_IDH_MocA"/>
    <property type="match status" value="1"/>
</dbReference>
<evidence type="ECO:0000259" key="2">
    <source>
        <dbReference type="Pfam" id="PF22725"/>
    </source>
</evidence>
<dbReference type="RefSeq" id="WP_106747048.1">
    <property type="nucleotide sequence ID" value="NZ_CP027668.1"/>
</dbReference>
<dbReference type="SUPFAM" id="SSF51735">
    <property type="entry name" value="NAD(P)-binding Rossmann-fold domains"/>
    <property type="match status" value="1"/>
</dbReference>
<evidence type="ECO:0000259" key="1">
    <source>
        <dbReference type="Pfam" id="PF01408"/>
    </source>
</evidence>
<feature type="domain" description="GFO/IDH/MocA-like oxidoreductase" evidence="2">
    <location>
        <begin position="133"/>
        <end position="254"/>
    </location>
</feature>
<protein>
    <submittedName>
        <fullName evidence="3">Gfo/Idh/MocA family oxidoreductase</fullName>
    </submittedName>
</protein>
<reference evidence="3 4" key="1">
    <citation type="submission" date="2018-03" db="EMBL/GenBank/DDBJ databases">
        <title>Genome sequencing of Phreatobacter sp.</title>
        <authorList>
            <person name="Kim S.-J."/>
            <person name="Heo J."/>
            <person name="Kwon S.-W."/>
        </authorList>
    </citation>
    <scope>NUCLEOTIDE SEQUENCE [LARGE SCALE GENOMIC DNA]</scope>
    <source>
        <strain evidence="3 4">S-12</strain>
    </source>
</reference>
<sequence>MARIRVGIIGLGNAVEPHAKSLLDLSDRVEVAIVASRSEDRLKAFAQRFAFPMTTDIEGVLASRDIDAVWILTPPNSHLELVKQAAKGRKHVLLEKPLDISLDRAGAIVAGMKGSGLTLGVTLQHRFRPASLRLRTLLAEGALGVIGAASCSVPWWRPQAYYDQPGRCTMARDGGGVLITQAIHTLDLFRSLVGDMTVTAATAATTPVHRMETEDFAAALVRLGNGAPGVIQATTAAYPGGEERIEVMGTAGTAWLAGGNLRVAFIDGREEVVVRQEGPTGGGANVMDFPHDWHRSLITDFLDAIKEGRDPVVSGEEALKSQELIAAILEKAGWRAAG</sequence>
<dbReference type="SUPFAM" id="SSF55347">
    <property type="entry name" value="Glyceraldehyde-3-phosphate dehydrogenase-like, C-terminal domain"/>
    <property type="match status" value="1"/>
</dbReference>
<dbReference type="InterPro" id="IPR000683">
    <property type="entry name" value="Gfo/Idh/MocA-like_OxRdtase_N"/>
</dbReference>
<dbReference type="GO" id="GO:0000166">
    <property type="term" value="F:nucleotide binding"/>
    <property type="evidence" value="ECO:0007669"/>
    <property type="project" value="InterPro"/>
</dbReference>
<dbReference type="InterPro" id="IPR055170">
    <property type="entry name" value="GFO_IDH_MocA-like_dom"/>
</dbReference>
<name>A0A2S0N6E6_9HYPH</name>
<feature type="domain" description="Gfo/Idh/MocA-like oxidoreductase N-terminal" evidence="1">
    <location>
        <begin position="4"/>
        <end position="121"/>
    </location>
</feature>
<organism evidence="3 4">
    <name type="scientific">Phreatobacter cathodiphilus</name>
    <dbReference type="NCBI Taxonomy" id="1868589"/>
    <lineage>
        <taxon>Bacteria</taxon>
        <taxon>Pseudomonadati</taxon>
        <taxon>Pseudomonadota</taxon>
        <taxon>Alphaproteobacteria</taxon>
        <taxon>Hyphomicrobiales</taxon>
        <taxon>Phreatobacteraceae</taxon>
        <taxon>Phreatobacter</taxon>
    </lineage>
</organism>
<accession>A0A2S0N6E6</accession>
<dbReference type="Proteomes" id="UP000237889">
    <property type="component" value="Chromosome"/>
</dbReference>
<dbReference type="EMBL" id="CP027668">
    <property type="protein sequence ID" value="AVO43718.1"/>
    <property type="molecule type" value="Genomic_DNA"/>
</dbReference>
<dbReference type="InterPro" id="IPR036291">
    <property type="entry name" value="NAD(P)-bd_dom_sf"/>
</dbReference>
<dbReference type="PANTHER" id="PTHR43249:SF1">
    <property type="entry name" value="D-GLUCOSIDE 3-DEHYDROGENASE"/>
    <property type="match status" value="1"/>
</dbReference>
<evidence type="ECO:0000313" key="4">
    <source>
        <dbReference type="Proteomes" id="UP000237889"/>
    </source>
</evidence>
<dbReference type="Pfam" id="PF22725">
    <property type="entry name" value="GFO_IDH_MocA_C3"/>
    <property type="match status" value="1"/>
</dbReference>
<dbReference type="Gene3D" id="3.40.50.720">
    <property type="entry name" value="NAD(P)-binding Rossmann-like Domain"/>
    <property type="match status" value="1"/>
</dbReference>
<dbReference type="InterPro" id="IPR052515">
    <property type="entry name" value="Gfo/Idh/MocA_Oxidoreductase"/>
</dbReference>
<keyword evidence="4" id="KW-1185">Reference proteome</keyword>